<dbReference type="EMBL" id="JAYMYQ010000004">
    <property type="protein sequence ID" value="KAK7337172.1"/>
    <property type="molecule type" value="Genomic_DNA"/>
</dbReference>
<accession>A0AAN9QJ03</accession>
<dbReference type="PANTHER" id="PTHR24299:SF58">
    <property type="entry name" value="CYTOCHROME P450"/>
    <property type="match status" value="1"/>
</dbReference>
<dbReference type="InterPro" id="IPR036396">
    <property type="entry name" value="Cyt_P450_sf"/>
</dbReference>
<dbReference type="GO" id="GO:0016705">
    <property type="term" value="F:oxidoreductase activity, acting on paired donors, with incorporation or reduction of molecular oxygen"/>
    <property type="evidence" value="ECO:0007669"/>
    <property type="project" value="InterPro"/>
</dbReference>
<comment type="caution">
    <text evidence="2">The sequence shown here is derived from an EMBL/GenBank/DDBJ whole genome shotgun (WGS) entry which is preliminary data.</text>
</comment>
<evidence type="ECO:0000313" key="3">
    <source>
        <dbReference type="Proteomes" id="UP001367508"/>
    </source>
</evidence>
<dbReference type="GO" id="GO:0004497">
    <property type="term" value="F:monooxygenase activity"/>
    <property type="evidence" value="ECO:0007669"/>
    <property type="project" value="InterPro"/>
</dbReference>
<dbReference type="Gene3D" id="1.10.630.10">
    <property type="entry name" value="Cytochrome P450"/>
    <property type="match status" value="1"/>
</dbReference>
<dbReference type="Pfam" id="PF00067">
    <property type="entry name" value="p450"/>
    <property type="match status" value="1"/>
</dbReference>
<dbReference type="GO" id="GO:0020037">
    <property type="term" value="F:heme binding"/>
    <property type="evidence" value="ECO:0007669"/>
    <property type="project" value="InterPro"/>
</dbReference>
<keyword evidence="1" id="KW-0472">Membrane</keyword>
<evidence type="ECO:0008006" key="4">
    <source>
        <dbReference type="Google" id="ProtNLM"/>
    </source>
</evidence>
<reference evidence="2 3" key="1">
    <citation type="submission" date="2024-01" db="EMBL/GenBank/DDBJ databases">
        <title>The genomes of 5 underutilized Papilionoideae crops provide insights into root nodulation and disease resistanc.</title>
        <authorList>
            <person name="Jiang F."/>
        </authorList>
    </citation>
    <scope>NUCLEOTIDE SEQUENCE [LARGE SCALE GENOMIC DNA]</scope>
    <source>
        <strain evidence="2">LVBAO_FW01</strain>
        <tissue evidence="2">Leaves</tissue>
    </source>
</reference>
<protein>
    <recommendedName>
        <fullName evidence="4">Cytochrome P450</fullName>
    </recommendedName>
</protein>
<dbReference type="GO" id="GO:0005506">
    <property type="term" value="F:iron ion binding"/>
    <property type="evidence" value="ECO:0007669"/>
    <property type="project" value="InterPro"/>
</dbReference>
<dbReference type="InterPro" id="IPR001128">
    <property type="entry name" value="Cyt_P450"/>
</dbReference>
<gene>
    <name evidence="2" type="ORF">VNO77_17734</name>
</gene>
<evidence type="ECO:0000256" key="1">
    <source>
        <dbReference type="SAM" id="Phobius"/>
    </source>
</evidence>
<keyword evidence="3" id="KW-1185">Reference proteome</keyword>
<dbReference type="PANTHER" id="PTHR24299">
    <property type="entry name" value="CYTOCHROME P450 FAMILY 1"/>
    <property type="match status" value="1"/>
</dbReference>
<sequence length="251" mass="28952">MPISTALDMFTMIFTQASLLEHVTSLAFIYIYTELAIRKNGSSEFQFQQPIWEVNCFPGIMAWPSDYPPIFLLLFSVCFPLLLLFNRCLRRQITPSKRRLPPGPPGWPVFGNMFQVEDMPHRTLTDLRNKYGPVVWLQIGSINTMAILSAKAATVFFKNHDHTFADRTITETMRVHNYDKSSLALAPYGSYWRLMRRLVTVDMLVAKRINETAPVRRKCVNDMVSWLGKEARELKEGHGVHVARFVFPHDV</sequence>
<dbReference type="AlphaFoldDB" id="A0AAN9QJ03"/>
<evidence type="ECO:0000313" key="2">
    <source>
        <dbReference type="EMBL" id="KAK7337172.1"/>
    </source>
</evidence>
<keyword evidence="1" id="KW-1133">Transmembrane helix</keyword>
<feature type="transmembrane region" description="Helical" evidence="1">
    <location>
        <begin position="70"/>
        <end position="89"/>
    </location>
</feature>
<dbReference type="SUPFAM" id="SSF48264">
    <property type="entry name" value="Cytochrome P450"/>
    <property type="match status" value="1"/>
</dbReference>
<keyword evidence="1" id="KW-0812">Transmembrane</keyword>
<name>A0AAN9QJ03_CANGL</name>
<proteinExistence type="predicted"/>
<organism evidence="2 3">
    <name type="scientific">Canavalia gladiata</name>
    <name type="common">Sword bean</name>
    <name type="synonym">Dolichos gladiatus</name>
    <dbReference type="NCBI Taxonomy" id="3824"/>
    <lineage>
        <taxon>Eukaryota</taxon>
        <taxon>Viridiplantae</taxon>
        <taxon>Streptophyta</taxon>
        <taxon>Embryophyta</taxon>
        <taxon>Tracheophyta</taxon>
        <taxon>Spermatophyta</taxon>
        <taxon>Magnoliopsida</taxon>
        <taxon>eudicotyledons</taxon>
        <taxon>Gunneridae</taxon>
        <taxon>Pentapetalae</taxon>
        <taxon>rosids</taxon>
        <taxon>fabids</taxon>
        <taxon>Fabales</taxon>
        <taxon>Fabaceae</taxon>
        <taxon>Papilionoideae</taxon>
        <taxon>50 kb inversion clade</taxon>
        <taxon>NPAAA clade</taxon>
        <taxon>indigoferoid/millettioid clade</taxon>
        <taxon>Phaseoleae</taxon>
        <taxon>Canavalia</taxon>
    </lineage>
</organism>
<dbReference type="Proteomes" id="UP001367508">
    <property type="component" value="Unassembled WGS sequence"/>
</dbReference>